<dbReference type="EMBL" id="JAAATY010000049">
    <property type="protein sequence ID" value="NRN71007.1"/>
    <property type="molecule type" value="Genomic_DNA"/>
</dbReference>
<evidence type="ECO:0000259" key="1">
    <source>
        <dbReference type="PROSITE" id="PS51725"/>
    </source>
</evidence>
<reference evidence="2 3" key="1">
    <citation type="submission" date="2020-01" db="EMBL/GenBank/DDBJ databases">
        <title>Kibdelosporangium persica a novel Actinomycetes from a hot desert in Iran.</title>
        <authorList>
            <person name="Safaei N."/>
            <person name="Zaburannyi N."/>
            <person name="Mueller R."/>
            <person name="Wink J."/>
        </authorList>
    </citation>
    <scope>NUCLEOTIDE SEQUENCE [LARGE SCALE GENOMIC DNA]</scope>
    <source>
        <strain evidence="2 3">4NS15</strain>
    </source>
</reference>
<comment type="caution">
    <text evidence="2">The sequence shown here is derived from an EMBL/GenBank/DDBJ whole genome shotgun (WGS) entry which is preliminary data.</text>
</comment>
<evidence type="ECO:0000313" key="3">
    <source>
        <dbReference type="Proteomes" id="UP000763557"/>
    </source>
</evidence>
<dbReference type="GO" id="GO:0004497">
    <property type="term" value="F:monooxygenase activity"/>
    <property type="evidence" value="ECO:0007669"/>
    <property type="project" value="UniProtKB-KW"/>
</dbReference>
<dbReference type="Pfam" id="PF03992">
    <property type="entry name" value="ABM"/>
    <property type="match status" value="1"/>
</dbReference>
<gene>
    <name evidence="2" type="ORF">GC106_82820</name>
</gene>
<feature type="domain" description="ABM" evidence="1">
    <location>
        <begin position="1"/>
        <end position="94"/>
    </location>
</feature>
<dbReference type="Gene3D" id="3.30.70.100">
    <property type="match status" value="1"/>
</dbReference>
<keyword evidence="2" id="KW-0503">Monooxygenase</keyword>
<dbReference type="RefSeq" id="WP_173142176.1">
    <property type="nucleotide sequence ID" value="NZ_CBCSGW010000020.1"/>
</dbReference>
<keyword evidence="3" id="KW-1185">Reference proteome</keyword>
<dbReference type="InterPro" id="IPR007138">
    <property type="entry name" value="ABM_dom"/>
</dbReference>
<organism evidence="2 3">
    <name type="scientific">Kibdelosporangium persicum</name>
    <dbReference type="NCBI Taxonomy" id="2698649"/>
    <lineage>
        <taxon>Bacteria</taxon>
        <taxon>Bacillati</taxon>
        <taxon>Actinomycetota</taxon>
        <taxon>Actinomycetes</taxon>
        <taxon>Pseudonocardiales</taxon>
        <taxon>Pseudonocardiaceae</taxon>
        <taxon>Kibdelosporangium</taxon>
    </lineage>
</organism>
<proteinExistence type="predicted"/>
<dbReference type="Proteomes" id="UP000763557">
    <property type="component" value="Unassembled WGS sequence"/>
</dbReference>
<dbReference type="SUPFAM" id="SSF54909">
    <property type="entry name" value="Dimeric alpha+beta barrel"/>
    <property type="match status" value="1"/>
</dbReference>
<evidence type="ECO:0000313" key="2">
    <source>
        <dbReference type="EMBL" id="NRN71007.1"/>
    </source>
</evidence>
<dbReference type="InterPro" id="IPR011008">
    <property type="entry name" value="Dimeric_a/b-barrel"/>
</dbReference>
<keyword evidence="2" id="KW-0560">Oxidoreductase</keyword>
<name>A0ABX2FHX0_9PSEU</name>
<sequence length="103" mass="11579">MTGEVRVLLYHATNDLSGIEAAYHLTSTRLESVPGLLGNELLHSVADPNGFVVLSAWRNLDAFQEWEKSSEHRNQTAPLRPYRDTTMPNPFGLYQVTASYRTS</sequence>
<dbReference type="PROSITE" id="PS51725">
    <property type="entry name" value="ABM"/>
    <property type="match status" value="1"/>
</dbReference>
<protein>
    <submittedName>
        <fullName evidence="2">Antibiotic biosynthesis monooxygenase</fullName>
    </submittedName>
</protein>
<accession>A0ABX2FHX0</accession>